<dbReference type="InterPro" id="IPR017937">
    <property type="entry name" value="Thioredoxin_CS"/>
</dbReference>
<feature type="domain" description="Thioredoxin" evidence="14">
    <location>
        <begin position="144"/>
        <end position="275"/>
    </location>
</feature>
<dbReference type="Proteomes" id="UP000009168">
    <property type="component" value="Unassembled WGS sequence"/>
</dbReference>
<keyword evidence="8" id="KW-1015">Disulfide bond</keyword>
<keyword evidence="16" id="KW-1185">Reference proteome</keyword>
<evidence type="ECO:0000256" key="2">
    <source>
        <dbReference type="ARBA" id="ARBA00004319"/>
    </source>
</evidence>
<organism evidence="15 16">
    <name type="scientific">Tetrahymena thermophila (strain SB210)</name>
    <dbReference type="NCBI Taxonomy" id="312017"/>
    <lineage>
        <taxon>Eukaryota</taxon>
        <taxon>Sar</taxon>
        <taxon>Alveolata</taxon>
        <taxon>Ciliophora</taxon>
        <taxon>Intramacronucleata</taxon>
        <taxon>Oligohymenophorea</taxon>
        <taxon>Hymenostomatida</taxon>
        <taxon>Tetrahymenina</taxon>
        <taxon>Tetrahymenidae</taxon>
        <taxon>Tetrahymena</taxon>
    </lineage>
</organism>
<dbReference type="PANTHER" id="PTHR45815:SF3">
    <property type="entry name" value="PROTEIN DISULFIDE-ISOMERASE A6"/>
    <property type="match status" value="1"/>
</dbReference>
<evidence type="ECO:0000256" key="8">
    <source>
        <dbReference type="ARBA" id="ARBA00023157"/>
    </source>
</evidence>
<dbReference type="eggNOG" id="KOG0191">
    <property type="taxonomic scope" value="Eukaryota"/>
</dbReference>
<keyword evidence="9 15" id="KW-0413">Isomerase</keyword>
<evidence type="ECO:0000256" key="10">
    <source>
        <dbReference type="ARBA" id="ARBA00023284"/>
    </source>
</evidence>
<dbReference type="InterPro" id="IPR013766">
    <property type="entry name" value="Thioredoxin_domain"/>
</dbReference>
<evidence type="ECO:0000313" key="16">
    <source>
        <dbReference type="Proteomes" id="UP000009168"/>
    </source>
</evidence>
<evidence type="ECO:0000256" key="9">
    <source>
        <dbReference type="ARBA" id="ARBA00023235"/>
    </source>
</evidence>
<evidence type="ECO:0000259" key="14">
    <source>
        <dbReference type="PROSITE" id="PS51352"/>
    </source>
</evidence>
<dbReference type="SUPFAM" id="SSF52833">
    <property type="entry name" value="Thioredoxin-like"/>
    <property type="match status" value="3"/>
</dbReference>
<dbReference type="InterPro" id="IPR005788">
    <property type="entry name" value="PDI_thioredoxin-like_dom"/>
</dbReference>
<dbReference type="GO" id="GO:0034976">
    <property type="term" value="P:response to endoplasmic reticulum stress"/>
    <property type="evidence" value="ECO:0007669"/>
    <property type="project" value="TreeGrafter"/>
</dbReference>
<dbReference type="GO" id="GO:0003756">
    <property type="term" value="F:protein disulfide isomerase activity"/>
    <property type="evidence" value="ECO:0007669"/>
    <property type="project" value="UniProtKB-EC"/>
</dbReference>
<protein>
    <recommendedName>
        <fullName evidence="4">protein disulfide-isomerase</fullName>
        <ecNumber evidence="4">5.3.4.1</ecNumber>
    </recommendedName>
</protein>
<proteinExistence type="inferred from homology"/>
<comment type="subcellular location">
    <subcellularLocation>
        <location evidence="2">Endoplasmic reticulum lumen</location>
    </subcellularLocation>
</comment>
<dbReference type="KEGG" id="tet:TTHERM_01005160"/>
<dbReference type="FunFam" id="3.40.30.10:FF:000032">
    <property type="entry name" value="Protein disulfide-isomerase A6 homolog"/>
    <property type="match status" value="1"/>
</dbReference>
<dbReference type="GO" id="GO:0015035">
    <property type="term" value="F:protein-disulfide reductase activity"/>
    <property type="evidence" value="ECO:0007669"/>
    <property type="project" value="TreeGrafter"/>
</dbReference>
<feature type="signal peptide" evidence="13">
    <location>
        <begin position="1"/>
        <end position="19"/>
    </location>
</feature>
<keyword evidence="5 13" id="KW-0732">Signal</keyword>
<dbReference type="RefSeq" id="XP_001010336.1">
    <property type="nucleotide sequence ID" value="XM_001010336.3"/>
</dbReference>
<evidence type="ECO:0000256" key="1">
    <source>
        <dbReference type="ARBA" id="ARBA00001182"/>
    </source>
</evidence>
<dbReference type="STRING" id="312017.Q22XT0"/>
<accession>Q22XT0</accession>
<evidence type="ECO:0000256" key="6">
    <source>
        <dbReference type="ARBA" id="ARBA00022737"/>
    </source>
</evidence>
<dbReference type="InterPro" id="IPR057305">
    <property type="entry name" value="Thioredox_PDIA6_C"/>
</dbReference>
<dbReference type="OMA" id="KQKLWGW"/>
<dbReference type="Gene3D" id="3.40.30.10">
    <property type="entry name" value="Glutaredoxin"/>
    <property type="match status" value="2"/>
</dbReference>
<dbReference type="AlphaFoldDB" id="Q22XT0"/>
<dbReference type="HOGENOM" id="CLU_030311_0_0_1"/>
<evidence type="ECO:0000256" key="12">
    <source>
        <dbReference type="SAM" id="MobiDB-lite"/>
    </source>
</evidence>
<keyword evidence="10" id="KW-0676">Redox-active center</keyword>
<dbReference type="GO" id="GO:0005788">
    <property type="term" value="C:endoplasmic reticulum lumen"/>
    <property type="evidence" value="ECO:0007669"/>
    <property type="project" value="UniProtKB-SubCell"/>
</dbReference>
<dbReference type="EMBL" id="GG662802">
    <property type="protein sequence ID" value="EAR90091.1"/>
    <property type="molecule type" value="Genomic_DNA"/>
</dbReference>
<dbReference type="GeneID" id="7834285"/>
<comment type="similarity">
    <text evidence="3 11">Belongs to the protein disulfide isomerase family.</text>
</comment>
<keyword evidence="6" id="KW-0677">Repeat</keyword>
<dbReference type="Pfam" id="PF00085">
    <property type="entry name" value="Thioredoxin"/>
    <property type="match status" value="2"/>
</dbReference>
<comment type="catalytic activity">
    <reaction evidence="1">
        <text>Catalyzes the rearrangement of -S-S- bonds in proteins.</text>
        <dbReference type="EC" id="5.3.4.1"/>
    </reaction>
</comment>
<dbReference type="NCBIfam" id="TIGR01126">
    <property type="entry name" value="pdi_dom"/>
    <property type="match status" value="2"/>
</dbReference>
<dbReference type="PROSITE" id="PS51352">
    <property type="entry name" value="THIOREDOXIN_2"/>
    <property type="match status" value="2"/>
</dbReference>
<feature type="chain" id="PRO_5004201715" description="protein disulfide-isomerase" evidence="13">
    <location>
        <begin position="20"/>
        <end position="430"/>
    </location>
</feature>
<evidence type="ECO:0000256" key="7">
    <source>
        <dbReference type="ARBA" id="ARBA00022824"/>
    </source>
</evidence>
<feature type="region of interest" description="Disordered" evidence="12">
    <location>
        <begin position="137"/>
        <end position="164"/>
    </location>
</feature>
<feature type="compositionally biased region" description="Low complexity" evidence="12">
    <location>
        <begin position="140"/>
        <end position="152"/>
    </location>
</feature>
<dbReference type="InParanoid" id="Q22XT0"/>
<dbReference type="EC" id="5.3.4.1" evidence="4"/>
<dbReference type="OrthoDB" id="2121326at2759"/>
<dbReference type="CDD" id="cd03001">
    <property type="entry name" value="PDI_a_P5"/>
    <property type="match status" value="2"/>
</dbReference>
<evidence type="ECO:0000256" key="5">
    <source>
        <dbReference type="ARBA" id="ARBA00022729"/>
    </source>
</evidence>
<dbReference type="FunCoup" id="Q22XT0">
    <property type="interactions" value="392"/>
</dbReference>
<sequence length="430" mass="47334">MSKLLALALILSLLGTALALYDNNSKVIKLNKSRFQNEVINSKELWLVEFFAPWCGHCKSLAPEWEKAAKALEGIVKVGAVDMTTDQEVGSPYNIQGFPTIKFFGDNKSKPQDYNSGRTANDLINYALNEAKSIAQRRLSGGSSSSGNRQSGGSKGNANADNDGDVVVLTDDNFDANVVGSKEPWFIEFYAPWCGHCKNLQPEWNKLATEMKTEGVKVAKVDATVHPKVAQRFGVNGYPTIKFFPAGFSSDSEAVDYNGGRDASSLGSWAKEQRDAKKPIMFTQLLNQSIYDEYCTNNSGVCIIFLLPHIYDSSAAQRNGYINLITEIAQANKGRPITYLWSQGGDQYDFEEKLNAGGSGYPSAMAISHKKNLYQIFKGSFKKKDLDSFISGLLTGRGSFSTLPTLPKIKKVKEWDGQDAEQQQTDNSDL</sequence>
<reference evidence="16" key="1">
    <citation type="journal article" date="2006" name="PLoS Biol.">
        <title>Macronuclear genome sequence of the ciliate Tetrahymena thermophila, a model eukaryote.</title>
        <authorList>
            <person name="Eisen J.A."/>
            <person name="Coyne R.S."/>
            <person name="Wu M."/>
            <person name="Wu D."/>
            <person name="Thiagarajan M."/>
            <person name="Wortman J.R."/>
            <person name="Badger J.H."/>
            <person name="Ren Q."/>
            <person name="Amedeo P."/>
            <person name="Jones K.M."/>
            <person name="Tallon L.J."/>
            <person name="Delcher A.L."/>
            <person name="Salzberg S.L."/>
            <person name="Silva J.C."/>
            <person name="Haas B.J."/>
            <person name="Majoros W.H."/>
            <person name="Farzad M."/>
            <person name="Carlton J.M."/>
            <person name="Smith R.K. Jr."/>
            <person name="Garg J."/>
            <person name="Pearlman R.E."/>
            <person name="Karrer K.M."/>
            <person name="Sun L."/>
            <person name="Manning G."/>
            <person name="Elde N.C."/>
            <person name="Turkewitz A.P."/>
            <person name="Asai D.J."/>
            <person name="Wilkes D.E."/>
            <person name="Wang Y."/>
            <person name="Cai H."/>
            <person name="Collins K."/>
            <person name="Stewart B.A."/>
            <person name="Lee S.R."/>
            <person name="Wilamowska K."/>
            <person name="Weinberg Z."/>
            <person name="Ruzzo W.L."/>
            <person name="Wloga D."/>
            <person name="Gaertig J."/>
            <person name="Frankel J."/>
            <person name="Tsao C.-C."/>
            <person name="Gorovsky M.A."/>
            <person name="Keeling P.J."/>
            <person name="Waller R.F."/>
            <person name="Patron N.J."/>
            <person name="Cherry J.M."/>
            <person name="Stover N.A."/>
            <person name="Krieger C.J."/>
            <person name="del Toro C."/>
            <person name="Ryder H.F."/>
            <person name="Williamson S.C."/>
            <person name="Barbeau R.A."/>
            <person name="Hamilton E.P."/>
            <person name="Orias E."/>
        </authorList>
    </citation>
    <scope>NUCLEOTIDE SEQUENCE [LARGE SCALE GENOMIC DNA]</scope>
    <source>
        <strain evidence="16">SB210</strain>
    </source>
</reference>
<evidence type="ECO:0000256" key="3">
    <source>
        <dbReference type="ARBA" id="ARBA00006347"/>
    </source>
</evidence>
<evidence type="ECO:0000313" key="15">
    <source>
        <dbReference type="EMBL" id="EAR90091.1"/>
    </source>
</evidence>
<dbReference type="Pfam" id="PF24541">
    <property type="entry name" value="Thioredox_PDIA6_C"/>
    <property type="match status" value="1"/>
</dbReference>
<evidence type="ECO:0000256" key="13">
    <source>
        <dbReference type="SAM" id="SignalP"/>
    </source>
</evidence>
<keyword evidence="7" id="KW-0256">Endoplasmic reticulum</keyword>
<dbReference type="InterPro" id="IPR036249">
    <property type="entry name" value="Thioredoxin-like_sf"/>
</dbReference>
<name>Q22XT0_TETTS</name>
<evidence type="ECO:0000256" key="4">
    <source>
        <dbReference type="ARBA" id="ARBA00012723"/>
    </source>
</evidence>
<evidence type="ECO:0000256" key="11">
    <source>
        <dbReference type="RuleBase" id="RU004208"/>
    </source>
</evidence>
<dbReference type="PROSITE" id="PS00194">
    <property type="entry name" value="THIOREDOXIN_1"/>
    <property type="match status" value="2"/>
</dbReference>
<dbReference type="PANTHER" id="PTHR45815">
    <property type="entry name" value="PROTEIN DISULFIDE-ISOMERASE A6"/>
    <property type="match status" value="1"/>
</dbReference>
<feature type="domain" description="Thioredoxin" evidence="14">
    <location>
        <begin position="2"/>
        <end position="133"/>
    </location>
</feature>
<gene>
    <name evidence="15" type="ORF">TTHERM_01005160</name>
</gene>
<dbReference type="PRINTS" id="PR00421">
    <property type="entry name" value="THIOREDOXIN"/>
</dbReference>